<sequence>MSRPGDLAGDAHSAVSVLEVLAAQEMLLGDSVEDRVRREVGRVLRERILAEFAADRTHAMPVRA</sequence>
<keyword evidence="2" id="KW-1185">Reference proteome</keyword>
<dbReference type="RefSeq" id="WP_257924930.1">
    <property type="nucleotide sequence ID" value="NZ_JAMXQV010000024.1"/>
</dbReference>
<organism evidence="1 2">
    <name type="scientific">Amycolatopsis iheyensis</name>
    <dbReference type="NCBI Taxonomy" id="2945988"/>
    <lineage>
        <taxon>Bacteria</taxon>
        <taxon>Bacillati</taxon>
        <taxon>Actinomycetota</taxon>
        <taxon>Actinomycetes</taxon>
        <taxon>Pseudonocardiales</taxon>
        <taxon>Pseudonocardiaceae</taxon>
        <taxon>Amycolatopsis</taxon>
    </lineage>
</organism>
<dbReference type="Proteomes" id="UP001144096">
    <property type="component" value="Unassembled WGS sequence"/>
</dbReference>
<evidence type="ECO:0000313" key="1">
    <source>
        <dbReference type="EMBL" id="MCR6488371.1"/>
    </source>
</evidence>
<proteinExistence type="predicted"/>
<evidence type="ECO:0000313" key="2">
    <source>
        <dbReference type="Proteomes" id="UP001144096"/>
    </source>
</evidence>
<reference evidence="1" key="1">
    <citation type="submission" date="2022-06" db="EMBL/GenBank/DDBJ databases">
        <title>Amycolatopsis iheyaensis sp. nov., a new species of the genus Amycolatopsis isolated from soil in Iheya island, Japan.</title>
        <authorList>
            <person name="Ngamcharungchit C."/>
            <person name="Kanto H."/>
            <person name="Take A."/>
            <person name="Intra B."/>
            <person name="Matsumoto A."/>
            <person name="Panbangred W."/>
            <person name="Inahashi Y."/>
        </authorList>
    </citation>
    <scope>NUCLEOTIDE SEQUENCE</scope>
    <source>
        <strain evidence="1">OK19-0408</strain>
    </source>
</reference>
<accession>A0A9X2NGH0</accession>
<dbReference type="EMBL" id="JAMXQV010000024">
    <property type="protein sequence ID" value="MCR6488371.1"/>
    <property type="molecule type" value="Genomic_DNA"/>
</dbReference>
<dbReference type="AlphaFoldDB" id="A0A9X2NGH0"/>
<comment type="caution">
    <text evidence="1">The sequence shown here is derived from an EMBL/GenBank/DDBJ whole genome shotgun (WGS) entry which is preliminary data.</text>
</comment>
<gene>
    <name evidence="1" type="ORF">M8542_36630</name>
</gene>
<protein>
    <submittedName>
        <fullName evidence="1">Uncharacterized protein</fullName>
    </submittedName>
</protein>
<name>A0A9X2NGH0_9PSEU</name>